<protein>
    <recommendedName>
        <fullName evidence="4">DUF3443 family protein</fullName>
    </recommendedName>
</protein>
<dbReference type="InterPro" id="IPR021847">
    <property type="entry name" value="DUF3443"/>
</dbReference>
<keyword evidence="1" id="KW-0732">Signal</keyword>
<evidence type="ECO:0000313" key="2">
    <source>
        <dbReference type="EMBL" id="CAG4883201.1"/>
    </source>
</evidence>
<dbReference type="AlphaFoldDB" id="A0A916J3B4"/>
<sequence>MSIRFHPPFVSAFMKVAAIAACLLLVSCGGGGGGGGGSTTIANPVIVSIGANPTALTAGQSTMLTWSSSNATACQASSIPASGEWGGAVALSGSKLVTPPAAGSFTYTLTCNGTTKSVVVAVSNAPALPTVSMSLAPASVSTGQPATLTWSTTNATSCNASSDPPGTWTGSQGLSGSTTVTQAVAGTYTYTLTCNNGSGGSASGSVTLGVTGLAGNVTPVYIDSGPAGASNIINVPFVSVTLCRPGTSTCQTIDHVLVDTASFGLRIIAGVLDPALALPAITASDGSPMGECAQFVSGFMWGSVHSADVKIADEIAPSLPVQEVGDTAAAFANIPCSGANFGTVARLGANGILGVGLFNQDCGSACATQTANGVYYKCIASTSTCTGTRMPLASQVANPVPAFASDNNGVVLTMPAVAAGGATTLIGTLTFGIDTQSNNNVGSATVYAADPHTGNFTTTYKGVNLTSSFLDSGSNGYFFADAVIPACSAQSGFYCPPTPLALSAVNTSANGAASGTVDFTIVNLQALDASIRAASVGGNIGQSGGFDWGMPFFFGRTVFVAIAGRSTSHGTGPYWAY</sequence>
<name>A0A916J3B4_9PROT</name>
<dbReference type="Proteomes" id="UP000742786">
    <property type="component" value="Unassembled WGS sequence"/>
</dbReference>
<evidence type="ECO:0000256" key="1">
    <source>
        <dbReference type="SAM" id="SignalP"/>
    </source>
</evidence>
<feature type="signal peptide" evidence="1">
    <location>
        <begin position="1"/>
        <end position="20"/>
    </location>
</feature>
<evidence type="ECO:0008006" key="4">
    <source>
        <dbReference type="Google" id="ProtNLM"/>
    </source>
</evidence>
<accession>A0A916J3B4</accession>
<comment type="caution">
    <text evidence="2">The sequence shown here is derived from an EMBL/GenBank/DDBJ whole genome shotgun (WGS) entry which is preliminary data.</text>
</comment>
<gene>
    <name evidence="2" type="ORF">GTOL_11083</name>
</gene>
<feature type="chain" id="PRO_5036881044" description="DUF3443 family protein" evidence="1">
    <location>
        <begin position="21"/>
        <end position="577"/>
    </location>
</feature>
<dbReference type="Pfam" id="PF11925">
    <property type="entry name" value="DUF3443"/>
    <property type="match status" value="1"/>
</dbReference>
<reference evidence="2" key="1">
    <citation type="submission" date="2021-04" db="EMBL/GenBank/DDBJ databases">
        <authorList>
            <person name="Hornung B."/>
        </authorList>
    </citation>
    <scope>NUCLEOTIDE SEQUENCE</scope>
    <source>
        <strain evidence="2">G5G6</strain>
    </source>
</reference>
<dbReference type="PROSITE" id="PS51257">
    <property type="entry name" value="PROKAR_LIPOPROTEIN"/>
    <property type="match status" value="1"/>
</dbReference>
<keyword evidence="3" id="KW-1185">Reference proteome</keyword>
<proteinExistence type="predicted"/>
<organism evidence="2 3">
    <name type="scientific">Georgfuchsia toluolica</name>
    <dbReference type="NCBI Taxonomy" id="424218"/>
    <lineage>
        <taxon>Bacteria</taxon>
        <taxon>Pseudomonadati</taxon>
        <taxon>Pseudomonadota</taxon>
        <taxon>Betaproteobacteria</taxon>
        <taxon>Nitrosomonadales</taxon>
        <taxon>Sterolibacteriaceae</taxon>
        <taxon>Georgfuchsia</taxon>
    </lineage>
</organism>
<dbReference type="EMBL" id="CAJQUM010000001">
    <property type="protein sequence ID" value="CAG4883201.1"/>
    <property type="molecule type" value="Genomic_DNA"/>
</dbReference>
<evidence type="ECO:0000313" key="3">
    <source>
        <dbReference type="Proteomes" id="UP000742786"/>
    </source>
</evidence>